<evidence type="ECO:0000256" key="2">
    <source>
        <dbReference type="ARBA" id="ARBA00022801"/>
    </source>
</evidence>
<dbReference type="InterPro" id="IPR036264">
    <property type="entry name" value="Bact_exopeptidase_dim_dom"/>
</dbReference>
<keyword evidence="4" id="KW-1185">Reference proteome</keyword>
<dbReference type="Proteomes" id="UP000005730">
    <property type="component" value="Chromosome"/>
</dbReference>
<dbReference type="Gene3D" id="3.40.630.10">
    <property type="entry name" value="Zn peptidases"/>
    <property type="match status" value="1"/>
</dbReference>
<proteinExistence type="predicted"/>
<dbReference type="HOGENOM" id="CLU_037632_0_0_0"/>
<dbReference type="PANTHER" id="PTHR43808">
    <property type="entry name" value="ACETYLORNITHINE DEACETYLASE"/>
    <property type="match status" value="1"/>
</dbReference>
<dbReference type="InterPro" id="IPR050072">
    <property type="entry name" value="Peptidase_M20A"/>
</dbReference>
<dbReference type="InterPro" id="IPR002933">
    <property type="entry name" value="Peptidase_M20"/>
</dbReference>
<dbReference type="Pfam" id="PF01546">
    <property type="entry name" value="Peptidase_M20"/>
    <property type="match status" value="1"/>
</dbReference>
<keyword evidence="1" id="KW-0479">Metal-binding</keyword>
<reference evidence="3 4" key="1">
    <citation type="submission" date="2011-10" db="EMBL/GenBank/DDBJ databases">
        <title>The Noncontiguous Finished genome of Thermanaerovibrio velox DSM 12556.</title>
        <authorList>
            <consortium name="US DOE Joint Genome Institute (JGI-PGF)"/>
            <person name="Lucas S."/>
            <person name="Copeland A."/>
            <person name="Lapidus A."/>
            <person name="Glavina del Rio T."/>
            <person name="Dalin E."/>
            <person name="Tice H."/>
            <person name="Bruce D."/>
            <person name="Goodwin L."/>
            <person name="Pitluck S."/>
            <person name="Peters L."/>
            <person name="Mikhailova N."/>
            <person name="Teshima H."/>
            <person name="Kyrpides N."/>
            <person name="Mavromatis K."/>
            <person name="Ivanova N."/>
            <person name="Markowitz V."/>
            <person name="Cheng J.-F."/>
            <person name="Hugenholtz P."/>
            <person name="Woyke T."/>
            <person name="Wu D."/>
            <person name="Spring S."/>
            <person name="Brambilla E.-M."/>
            <person name="Klenk H.-P."/>
            <person name="Eisen J.A."/>
        </authorList>
    </citation>
    <scope>NUCLEOTIDE SEQUENCE [LARGE SCALE GENOMIC DNA]</scope>
    <source>
        <strain evidence="3 4">DSM 12556</strain>
    </source>
</reference>
<evidence type="ECO:0000256" key="1">
    <source>
        <dbReference type="ARBA" id="ARBA00022723"/>
    </source>
</evidence>
<sequence>METGGVDRIFCEGLDLGCERLKSELIRLCRIPSTSGQSDGENRVMALIEKQLEEIRAISGGALKIFKYKVPNDPFDRNHVAALLKGKGPRTVILIGHVDVVDTSPYGSLRDLAFNPELLKEAMRGIKELPPEVEDDLKSRRFLFGRGVLDMKAGLVLEMNLLRELVKARIETGNVLFCPVVDEERDSVGMRGALPFLKEVMESEGLDYVACVNTEPCELGGADDKRPIFIGSVGKLMPFVLVLGKPSHVGEPWLGINAAHLASRIVLDLEGVPWSSDEIGDDRFPPMACMEISVVRESYSVTIPDMALLYFNKLAVEDDHGVFLSSFKKACEESLRRAISDWEERLSLCGLPSPTLEKGIRIVEVRDVIDEARRNGFREDSVISAQASNKEEMDTRKMSLMILLEAIKTIPIEPPAAVVGFLPPYYPSKVNRNKSVKEKMLRKLAEDLCVKWSNRFGEPFVLKEAFGGITDLSFLGGGTSVEDLRAVLDNMPGASTLYPLDLDAMRMLDVPVINIGVGGKDAHKWTERLDMEFSFRVVPDMLMEFVREILSADFVR</sequence>
<dbReference type="OrthoDB" id="9815360at2"/>
<dbReference type="eggNOG" id="COG4187">
    <property type="taxonomic scope" value="Bacteria"/>
</dbReference>
<dbReference type="SUPFAM" id="SSF53187">
    <property type="entry name" value="Zn-dependent exopeptidases"/>
    <property type="match status" value="1"/>
</dbReference>
<dbReference type="PANTHER" id="PTHR43808:SF27">
    <property type="entry name" value="PROTEIN ROCB"/>
    <property type="match status" value="1"/>
</dbReference>
<evidence type="ECO:0000313" key="3">
    <source>
        <dbReference type="EMBL" id="EHM10057.1"/>
    </source>
</evidence>
<dbReference type="GO" id="GO:0016787">
    <property type="term" value="F:hydrolase activity"/>
    <property type="evidence" value="ECO:0007669"/>
    <property type="project" value="UniProtKB-KW"/>
</dbReference>
<organism evidence="3 4">
    <name type="scientific">Thermanaerovibrio velox DSM 12556</name>
    <dbReference type="NCBI Taxonomy" id="926567"/>
    <lineage>
        <taxon>Bacteria</taxon>
        <taxon>Thermotogati</taxon>
        <taxon>Synergistota</taxon>
        <taxon>Synergistia</taxon>
        <taxon>Synergistales</taxon>
        <taxon>Synergistaceae</taxon>
        <taxon>Thermanaerovibrio</taxon>
    </lineage>
</organism>
<accession>H0URW8</accession>
<dbReference type="GO" id="GO:0046872">
    <property type="term" value="F:metal ion binding"/>
    <property type="evidence" value="ECO:0007669"/>
    <property type="project" value="UniProtKB-KW"/>
</dbReference>
<dbReference type="PIRSF" id="PIRSF010386">
    <property type="entry name" value="RocB"/>
    <property type="match status" value="1"/>
</dbReference>
<dbReference type="SUPFAM" id="SSF55031">
    <property type="entry name" value="Bacterial exopeptidase dimerisation domain"/>
    <property type="match status" value="1"/>
</dbReference>
<dbReference type="EMBL" id="CM001377">
    <property type="protein sequence ID" value="EHM10057.1"/>
    <property type="molecule type" value="Genomic_DNA"/>
</dbReference>
<keyword evidence="2" id="KW-0378">Hydrolase</keyword>
<dbReference type="AlphaFoldDB" id="H0URW8"/>
<dbReference type="InterPro" id="IPR012166">
    <property type="entry name" value="Uncharacterised_RocB"/>
</dbReference>
<dbReference type="STRING" id="926567.TheveDRAFT_0921"/>
<protein>
    <submittedName>
        <fullName evidence="3">Arginine degradation protein (Predicted deacylase)</fullName>
    </submittedName>
</protein>
<gene>
    <name evidence="3" type="ORF">TheveDRAFT_0921</name>
</gene>
<name>H0URW8_9BACT</name>
<evidence type="ECO:0000313" key="4">
    <source>
        <dbReference type="Proteomes" id="UP000005730"/>
    </source>
</evidence>